<evidence type="ECO:0000313" key="3">
    <source>
        <dbReference type="Proteomes" id="UP000610760"/>
    </source>
</evidence>
<dbReference type="EMBL" id="JACRSV010000001">
    <property type="protein sequence ID" value="MBC8559282.1"/>
    <property type="molecule type" value="Genomic_DNA"/>
</dbReference>
<comment type="caution">
    <text evidence="2">The sequence shown here is derived from an EMBL/GenBank/DDBJ whole genome shotgun (WGS) entry which is preliminary data.</text>
</comment>
<dbReference type="InterPro" id="IPR006528">
    <property type="entry name" value="Phage_head_morphogenesis_dom"/>
</dbReference>
<organism evidence="2 3">
    <name type="scientific">Fumia xinanensis</name>
    <dbReference type="NCBI Taxonomy" id="2763659"/>
    <lineage>
        <taxon>Bacteria</taxon>
        <taxon>Bacillati</taxon>
        <taxon>Bacillota</taxon>
        <taxon>Clostridia</taxon>
        <taxon>Eubacteriales</taxon>
        <taxon>Oscillospiraceae</taxon>
        <taxon>Fumia</taxon>
    </lineage>
</organism>
<name>A0A926E2Z3_9FIRM</name>
<evidence type="ECO:0000259" key="1">
    <source>
        <dbReference type="Pfam" id="PF04233"/>
    </source>
</evidence>
<accession>A0A926E2Z3</accession>
<evidence type="ECO:0000313" key="2">
    <source>
        <dbReference type="EMBL" id="MBC8559282.1"/>
    </source>
</evidence>
<reference evidence="2" key="1">
    <citation type="submission" date="2020-08" db="EMBL/GenBank/DDBJ databases">
        <title>Genome public.</title>
        <authorList>
            <person name="Liu C."/>
            <person name="Sun Q."/>
        </authorList>
    </citation>
    <scope>NUCLEOTIDE SEQUENCE</scope>
    <source>
        <strain evidence="2">NSJ-33</strain>
    </source>
</reference>
<gene>
    <name evidence="2" type="ORF">H8710_04270</name>
</gene>
<proteinExistence type="predicted"/>
<protein>
    <recommendedName>
        <fullName evidence="1">Phage head morphogenesis domain-containing protein</fullName>
    </recommendedName>
</protein>
<dbReference type="RefSeq" id="WP_249294185.1">
    <property type="nucleotide sequence ID" value="NZ_JACRSV010000001.1"/>
</dbReference>
<sequence>MLFRANRLLIPRKYPLPEPQGPHEAELLESRQHSRKKALLKAQFYDIVEEYGERFRMNGAQAPPTVVEGLNSCVDSFITNTVDQLSLKMQQGFLRGATVDQMISTLTLAFADKAQRFHSRVKDFYTQAAWYGVLQSYDTGQRFVFQVDKQDGTCERCSAQGGVIYTADEIIQNDLLPPLHPNCRCSILTLEQALQIGGGGDMKQDRIQLGMDAGERSQNSVLEPLMRIPSDAADMVHSFQLAQLARLQNGQYLDWITAGIVSGFWDGLETRAQTMLDNPTLYNIGNWLTLGLFDVIKGALFPEEPLSLQHWLDSAGLAATAYGGYKTYQQVKRLYSEKGKRGSAGGYEALDDVDDAAQTVDDTKVVKSGSVSPSQIAKSWQGKGNYPGIDEYQDIIVEKEVVLYRGEPNGSGYFTTKQAIDESGKNATKLFEGLQVEKHPIYGYRKNMQGYKAMIDIEAAYGIVKANPQFGNGGLPQIFIPNIHELIQKGYLKPVETITLY</sequence>
<feature type="domain" description="Phage head morphogenesis" evidence="1">
    <location>
        <begin position="86"/>
        <end position="187"/>
    </location>
</feature>
<dbReference type="Pfam" id="PF04233">
    <property type="entry name" value="Phage_Mu_F"/>
    <property type="match status" value="1"/>
</dbReference>
<dbReference type="AlphaFoldDB" id="A0A926E2Z3"/>
<keyword evidence="3" id="KW-1185">Reference proteome</keyword>
<dbReference type="Proteomes" id="UP000610760">
    <property type="component" value="Unassembled WGS sequence"/>
</dbReference>